<evidence type="ECO:0000256" key="6">
    <source>
        <dbReference type="ARBA" id="ARBA00022475"/>
    </source>
</evidence>
<dbReference type="GO" id="GO:0048193">
    <property type="term" value="P:Golgi vesicle transport"/>
    <property type="evidence" value="ECO:0007669"/>
    <property type="project" value="TreeGrafter"/>
</dbReference>
<dbReference type="InterPro" id="IPR029905">
    <property type="entry name" value="Spir-1_FYVE-rel_dom"/>
</dbReference>
<dbReference type="Pfam" id="PF16474">
    <property type="entry name" value="KIND"/>
    <property type="match status" value="1"/>
</dbReference>
<feature type="compositionally biased region" description="Polar residues" evidence="14">
    <location>
        <begin position="398"/>
        <end position="411"/>
    </location>
</feature>
<feature type="compositionally biased region" description="Low complexity" evidence="14">
    <location>
        <begin position="642"/>
        <end position="654"/>
    </location>
</feature>
<protein>
    <submittedName>
        <fullName evidence="16">Spire-type actin nucleation factor 1a</fullName>
    </submittedName>
</protein>
<dbReference type="GO" id="GO:0008017">
    <property type="term" value="F:microtubule binding"/>
    <property type="evidence" value="ECO:0007669"/>
    <property type="project" value="TreeGrafter"/>
</dbReference>
<evidence type="ECO:0000259" key="15">
    <source>
        <dbReference type="PROSITE" id="PS51377"/>
    </source>
</evidence>
<dbReference type="GO" id="GO:0030659">
    <property type="term" value="C:cytoplasmic vesicle membrane"/>
    <property type="evidence" value="ECO:0007669"/>
    <property type="project" value="UniProtKB-SubCell"/>
</dbReference>
<name>A0A8C9XJF4_SANLU</name>
<evidence type="ECO:0000256" key="7">
    <source>
        <dbReference type="ARBA" id="ARBA00022490"/>
    </source>
</evidence>
<gene>
    <name evidence="16" type="primary">spire1a</name>
</gene>
<keyword evidence="12" id="KW-0206">Cytoskeleton</keyword>
<dbReference type="GO" id="GO:0030041">
    <property type="term" value="P:actin filament polymerization"/>
    <property type="evidence" value="ECO:0007669"/>
    <property type="project" value="TreeGrafter"/>
</dbReference>
<dbReference type="AlphaFoldDB" id="A0A8C9XJF4"/>
<feature type="region of interest" description="Disordered" evidence="14">
    <location>
        <begin position="453"/>
        <end position="511"/>
    </location>
</feature>
<evidence type="ECO:0000313" key="16">
    <source>
        <dbReference type="Ensembl" id="ENSSLUP00000011836.1"/>
    </source>
</evidence>
<feature type="region of interest" description="Disordered" evidence="14">
    <location>
        <begin position="642"/>
        <end position="663"/>
    </location>
</feature>
<feature type="compositionally biased region" description="Basic and acidic residues" evidence="14">
    <location>
        <begin position="502"/>
        <end position="511"/>
    </location>
</feature>
<evidence type="ECO:0000256" key="11">
    <source>
        <dbReference type="ARBA" id="ARBA00023203"/>
    </source>
</evidence>
<dbReference type="CDD" id="cd22078">
    <property type="entry name" value="WH2_Spire1_r2-like"/>
    <property type="match status" value="1"/>
</dbReference>
<dbReference type="GO" id="GO:0040038">
    <property type="term" value="P:polar body extrusion after meiotic divisions"/>
    <property type="evidence" value="ECO:0007669"/>
    <property type="project" value="TreeGrafter"/>
</dbReference>
<evidence type="ECO:0000256" key="3">
    <source>
        <dbReference type="ARBA" id="ARBA00004413"/>
    </source>
</evidence>
<dbReference type="GO" id="GO:0051639">
    <property type="term" value="P:actin filament network formation"/>
    <property type="evidence" value="ECO:0007669"/>
    <property type="project" value="TreeGrafter"/>
</dbReference>
<keyword evidence="8" id="KW-0677">Repeat</keyword>
<dbReference type="GO" id="GO:0036089">
    <property type="term" value="P:cleavage furrow formation"/>
    <property type="evidence" value="ECO:0007669"/>
    <property type="project" value="TreeGrafter"/>
</dbReference>
<keyword evidence="17" id="KW-1185">Reference proteome</keyword>
<dbReference type="GO" id="GO:0005938">
    <property type="term" value="C:cell cortex"/>
    <property type="evidence" value="ECO:0007669"/>
    <property type="project" value="TreeGrafter"/>
</dbReference>
<reference evidence="16" key="2">
    <citation type="submission" date="2025-09" db="UniProtKB">
        <authorList>
            <consortium name="Ensembl"/>
        </authorList>
    </citation>
    <scope>IDENTIFICATION</scope>
</reference>
<dbReference type="Proteomes" id="UP000694568">
    <property type="component" value="Unplaced"/>
</dbReference>
<keyword evidence="9" id="KW-0653">Protein transport</keyword>
<feature type="region of interest" description="Disordered" evidence="14">
    <location>
        <begin position="382"/>
        <end position="415"/>
    </location>
</feature>
<accession>A0A8C9XJF4</accession>
<dbReference type="CDD" id="cd22080">
    <property type="entry name" value="WH2_Spire1_r4"/>
    <property type="match status" value="1"/>
</dbReference>
<comment type="subcellular location">
    <subcellularLocation>
        <location evidence="3">Cell membrane</location>
        <topology evidence="3">Peripheral membrane protein</topology>
        <orientation evidence="3">Cytoplasmic side</orientation>
    </subcellularLocation>
    <subcellularLocation>
        <location evidence="2">Cytoplasm</location>
        <location evidence="2">Cytoskeleton</location>
    </subcellularLocation>
    <subcellularLocation>
        <location evidence="1">Cytoplasmic vesicle membrane</location>
        <topology evidence="1">Peripheral membrane protein</topology>
        <orientation evidence="1">Cytoplasmic side</orientation>
    </subcellularLocation>
</comment>
<dbReference type="InterPro" id="IPR011019">
    <property type="entry name" value="KIND_dom"/>
</dbReference>
<comment type="similarity">
    <text evidence="4">Belongs to the spire family.</text>
</comment>
<feature type="compositionally biased region" description="Acidic residues" evidence="14">
    <location>
        <begin position="168"/>
        <end position="197"/>
    </location>
</feature>
<organism evidence="16 17">
    <name type="scientific">Sander lucioperca</name>
    <name type="common">Pike-perch</name>
    <name type="synonym">Perca lucioperca</name>
    <dbReference type="NCBI Taxonomy" id="283035"/>
    <lineage>
        <taxon>Eukaryota</taxon>
        <taxon>Metazoa</taxon>
        <taxon>Chordata</taxon>
        <taxon>Craniata</taxon>
        <taxon>Vertebrata</taxon>
        <taxon>Euteleostomi</taxon>
        <taxon>Actinopterygii</taxon>
        <taxon>Neopterygii</taxon>
        <taxon>Teleostei</taxon>
        <taxon>Neoteleostei</taxon>
        <taxon>Acanthomorphata</taxon>
        <taxon>Eupercaria</taxon>
        <taxon>Perciformes</taxon>
        <taxon>Percoidei</taxon>
        <taxon>Percidae</taxon>
        <taxon>Luciopercinae</taxon>
        <taxon>Sander</taxon>
    </lineage>
</organism>
<dbReference type="GO" id="GO:0003779">
    <property type="term" value="F:actin binding"/>
    <property type="evidence" value="ECO:0007669"/>
    <property type="project" value="UniProtKB-KW"/>
</dbReference>
<dbReference type="InterPro" id="IPR029901">
    <property type="entry name" value="Spire"/>
</dbReference>
<evidence type="ECO:0000256" key="8">
    <source>
        <dbReference type="ARBA" id="ARBA00022737"/>
    </source>
</evidence>
<dbReference type="GeneTree" id="ENSGT00390000003058"/>
<dbReference type="SUPFAM" id="SSF57903">
    <property type="entry name" value="FYVE/PHD zinc finger"/>
    <property type="match status" value="1"/>
</dbReference>
<dbReference type="SMART" id="SM00750">
    <property type="entry name" value="KIND"/>
    <property type="match status" value="1"/>
</dbReference>
<proteinExistence type="inferred from homology"/>
<evidence type="ECO:0000256" key="14">
    <source>
        <dbReference type="SAM" id="MobiDB-lite"/>
    </source>
</evidence>
<dbReference type="GO" id="GO:0005856">
    <property type="term" value="C:cytoskeleton"/>
    <property type="evidence" value="ECO:0007669"/>
    <property type="project" value="UniProtKB-SubCell"/>
</dbReference>
<evidence type="ECO:0000256" key="13">
    <source>
        <dbReference type="ARBA" id="ARBA00023329"/>
    </source>
</evidence>
<keyword evidence="13" id="KW-0968">Cytoplasmic vesicle</keyword>
<dbReference type="GO" id="GO:0045010">
    <property type="term" value="P:actin nucleation"/>
    <property type="evidence" value="ECO:0007669"/>
    <property type="project" value="InterPro"/>
</dbReference>
<evidence type="ECO:0000256" key="1">
    <source>
        <dbReference type="ARBA" id="ARBA00004180"/>
    </source>
</evidence>
<dbReference type="Gene3D" id="1.10.510.10">
    <property type="entry name" value="Transferase(Phosphotransferase) domain 1"/>
    <property type="match status" value="1"/>
</dbReference>
<dbReference type="Ensembl" id="ENSSLUT00000012241.1">
    <property type="protein sequence ID" value="ENSSLUP00000011836.1"/>
    <property type="gene ID" value="ENSSLUG00000005539.1"/>
</dbReference>
<feature type="domain" description="KIND" evidence="15">
    <location>
        <begin position="35"/>
        <end position="229"/>
    </location>
</feature>
<dbReference type="PANTHER" id="PTHR21345:SF8">
    <property type="entry name" value="PROTEIN SPIRE HOMOLOG 1"/>
    <property type="match status" value="1"/>
</dbReference>
<feature type="compositionally biased region" description="Low complexity" evidence="14">
    <location>
        <begin position="465"/>
        <end position="478"/>
    </location>
</feature>
<keyword evidence="10" id="KW-0472">Membrane</keyword>
<dbReference type="CDD" id="cd22065">
    <property type="entry name" value="WH2_Spire_1-2_r1"/>
    <property type="match status" value="1"/>
</dbReference>
<evidence type="ECO:0000256" key="12">
    <source>
        <dbReference type="ARBA" id="ARBA00023212"/>
    </source>
</evidence>
<evidence type="ECO:0000256" key="10">
    <source>
        <dbReference type="ARBA" id="ARBA00023136"/>
    </source>
</evidence>
<evidence type="ECO:0000313" key="17">
    <source>
        <dbReference type="Proteomes" id="UP000694568"/>
    </source>
</evidence>
<keyword evidence="5" id="KW-0813">Transport</keyword>
<evidence type="ECO:0000256" key="2">
    <source>
        <dbReference type="ARBA" id="ARBA00004245"/>
    </source>
</evidence>
<keyword evidence="6" id="KW-1003">Cell membrane</keyword>
<dbReference type="InterPro" id="IPR011011">
    <property type="entry name" value="Znf_FYVE_PHD"/>
</dbReference>
<evidence type="ECO:0000256" key="5">
    <source>
        <dbReference type="ARBA" id="ARBA00022448"/>
    </source>
</evidence>
<dbReference type="CDD" id="cd15767">
    <property type="entry name" value="FYVE_SPIR1"/>
    <property type="match status" value="1"/>
</dbReference>
<keyword evidence="7" id="KW-0963">Cytoplasm</keyword>
<dbReference type="GO" id="GO:0051295">
    <property type="term" value="P:establishment of meiotic spindle localization"/>
    <property type="evidence" value="ECO:0007669"/>
    <property type="project" value="TreeGrafter"/>
</dbReference>
<reference evidence="16" key="1">
    <citation type="submission" date="2025-08" db="UniProtKB">
        <authorList>
            <consortium name="Ensembl"/>
        </authorList>
    </citation>
    <scope>IDENTIFICATION</scope>
</reference>
<dbReference type="PANTHER" id="PTHR21345">
    <property type="entry name" value="SPIRE"/>
    <property type="match status" value="1"/>
</dbReference>
<evidence type="ECO:0000256" key="4">
    <source>
        <dbReference type="ARBA" id="ARBA00010956"/>
    </source>
</evidence>
<sequence length="733" mass="82864">MRMLTSPTNATILRDSSDLNTGDVNMDCSDGAAEVSLEEILKLYSQPINEEQAWAVCYQCCRTLAQKSRRKSSKSSGASAVDYPRRIEGPGDVRIGRDGTVKLHFEDCTGKRTMCRDLHKHLSGLSNCVIDSLGVMIYKALDFGLKENEERELSPPLERLIDMMTNTEETESDPCPDEGYEATEEEDECEEEEEEEPVSLCSSHLPSPSDAPSHYQAVCRALYAETRELHTFLEKIKSAKENLRKMEGSTRGEPVKDLDELQNADWARFWVQVMRDLRDGVKLKKVQERQYNPLPIEYQLTPYEMLMDDIRSKRYKLRKVMVNGDIPPKLKKSAHEIILEFIRSRPPLNPVAARKLKPHPPRPRSLHERLLEGIKAERKLRPVSPDMIRRSRLGAGKSISTPQDLFRSSDTPDAPRKLAISTQSLAIGTLGANQGGAPPLSQRKRLLKAPPLAELDSSESDEEPTQSSSSMSTSLMEDTSPESVTEKKAPPKFLPVSAMPQPDKRQSPQRWHSIEKEAPTCVCPFVPPSRQSSKSLEEFCYPVECLALTVEEVMHIRQVLVKAELEKFQQYKEIYTALKKGKVCFSCRMKKFSLFTWSYTCQFCKRPVCSQCSKKMRLPPKPYSTLPIYSLGPSAVAKEEASGASSKHSSSSSSKDCRSQDEPELPKEFTEDWVTMEICVDCKKFIMEIISSSKRSLCVATKRARLNRKTQSFYMSSSNSVNFRPSERAINEV</sequence>
<evidence type="ECO:0000256" key="9">
    <source>
        <dbReference type="ARBA" id="ARBA00022927"/>
    </source>
</evidence>
<feature type="region of interest" description="Disordered" evidence="14">
    <location>
        <begin position="165"/>
        <end position="209"/>
    </location>
</feature>
<dbReference type="PROSITE" id="PS51377">
    <property type="entry name" value="KIND"/>
    <property type="match status" value="1"/>
</dbReference>
<keyword evidence="11" id="KW-0009">Actin-binding</keyword>
<dbReference type="GO" id="GO:0015031">
    <property type="term" value="P:protein transport"/>
    <property type="evidence" value="ECO:0007669"/>
    <property type="project" value="UniProtKB-KW"/>
</dbReference>
<dbReference type="GO" id="GO:0005886">
    <property type="term" value="C:plasma membrane"/>
    <property type="evidence" value="ECO:0007669"/>
    <property type="project" value="UniProtKB-SubCell"/>
</dbReference>